<dbReference type="Gene3D" id="1.10.1740.10">
    <property type="match status" value="1"/>
</dbReference>
<dbReference type="InterPro" id="IPR007627">
    <property type="entry name" value="RNA_pol_sigma70_r2"/>
</dbReference>
<evidence type="ECO:0000256" key="5">
    <source>
        <dbReference type="ARBA" id="ARBA00023163"/>
    </source>
</evidence>
<dbReference type="SUPFAM" id="SSF88659">
    <property type="entry name" value="Sigma3 and sigma4 domains of RNA polymerase sigma factors"/>
    <property type="match status" value="1"/>
</dbReference>
<evidence type="ECO:0000259" key="7">
    <source>
        <dbReference type="Pfam" id="PF08281"/>
    </source>
</evidence>
<keyword evidence="2" id="KW-0805">Transcription regulation</keyword>
<evidence type="ECO:0000256" key="1">
    <source>
        <dbReference type="ARBA" id="ARBA00010641"/>
    </source>
</evidence>
<dbReference type="Gene3D" id="1.10.10.10">
    <property type="entry name" value="Winged helix-like DNA-binding domain superfamily/Winged helix DNA-binding domain"/>
    <property type="match status" value="1"/>
</dbReference>
<keyword evidence="3" id="KW-0731">Sigma factor</keyword>
<dbReference type="GO" id="GO:0003677">
    <property type="term" value="F:DNA binding"/>
    <property type="evidence" value="ECO:0007669"/>
    <property type="project" value="UniProtKB-KW"/>
</dbReference>
<proteinExistence type="inferred from homology"/>
<dbReference type="InterPro" id="IPR013325">
    <property type="entry name" value="RNA_pol_sigma_r2"/>
</dbReference>
<dbReference type="PANTHER" id="PTHR43133">
    <property type="entry name" value="RNA POLYMERASE ECF-TYPE SIGMA FACTO"/>
    <property type="match status" value="1"/>
</dbReference>
<organism evidence="8 9">
    <name type="scientific">Candidatus Ruthia endofausta</name>
    <dbReference type="NCBI Taxonomy" id="2738852"/>
    <lineage>
        <taxon>Bacteria</taxon>
        <taxon>Pseudomonadati</taxon>
        <taxon>Pseudomonadota</taxon>
        <taxon>Gammaproteobacteria</taxon>
        <taxon>Candidatus Pseudothioglobaceae</taxon>
        <taxon>Candidatus Ruthturnera</taxon>
    </lineage>
</organism>
<dbReference type="GO" id="GO:0016987">
    <property type="term" value="F:sigma factor activity"/>
    <property type="evidence" value="ECO:0007669"/>
    <property type="project" value="UniProtKB-KW"/>
</dbReference>
<comment type="similarity">
    <text evidence="1">Belongs to the sigma-70 factor family. ECF subfamily.</text>
</comment>
<evidence type="ECO:0000313" key="9">
    <source>
        <dbReference type="Proteomes" id="UP000509429"/>
    </source>
</evidence>
<dbReference type="EMBL" id="CP054490">
    <property type="protein sequence ID" value="QKQ24320.1"/>
    <property type="molecule type" value="Genomic_DNA"/>
</dbReference>
<dbReference type="GO" id="GO:0006352">
    <property type="term" value="P:DNA-templated transcription initiation"/>
    <property type="evidence" value="ECO:0007669"/>
    <property type="project" value="InterPro"/>
</dbReference>
<evidence type="ECO:0000259" key="6">
    <source>
        <dbReference type="Pfam" id="PF04542"/>
    </source>
</evidence>
<dbReference type="KEGG" id="reo:HUE58_04115"/>
<evidence type="ECO:0000313" key="8">
    <source>
        <dbReference type="EMBL" id="QKQ24320.1"/>
    </source>
</evidence>
<keyword evidence="4" id="KW-0238">DNA-binding</keyword>
<dbReference type="InterPro" id="IPR014284">
    <property type="entry name" value="RNA_pol_sigma-70_dom"/>
</dbReference>
<gene>
    <name evidence="8" type="ORF">HUE58_04115</name>
</gene>
<dbReference type="NCBIfam" id="TIGR02937">
    <property type="entry name" value="sigma70-ECF"/>
    <property type="match status" value="1"/>
</dbReference>
<dbReference type="Pfam" id="PF08281">
    <property type="entry name" value="Sigma70_r4_2"/>
    <property type="match status" value="1"/>
</dbReference>
<dbReference type="InterPro" id="IPR036388">
    <property type="entry name" value="WH-like_DNA-bd_sf"/>
</dbReference>
<reference evidence="8 9" key="1">
    <citation type="submission" date="2020-05" db="EMBL/GenBank/DDBJ databases">
        <title>Horizontal transmission and recombination maintain forever young bacterial symbiont genomes.</title>
        <authorList>
            <person name="Russell S.L."/>
            <person name="Pepper-Tunick E."/>
            <person name="Svedberg J."/>
            <person name="Byrne A."/>
            <person name="Ruelas Castillo J."/>
            <person name="Vollmers C."/>
            <person name="Beinart R.A."/>
            <person name="Corbett-Detig R."/>
        </authorList>
    </citation>
    <scope>NUCLEOTIDE SEQUENCE [LARGE SCALE GENOMIC DNA]</scope>
    <source>
        <strain evidence="8">JDF_Ridge</strain>
    </source>
</reference>
<dbReference type="Pfam" id="PF04542">
    <property type="entry name" value="Sigma70_r2"/>
    <property type="match status" value="1"/>
</dbReference>
<feature type="domain" description="RNA polymerase sigma-70 region 2" evidence="6">
    <location>
        <begin position="27"/>
        <end position="92"/>
    </location>
</feature>
<evidence type="ECO:0000256" key="3">
    <source>
        <dbReference type="ARBA" id="ARBA00023082"/>
    </source>
</evidence>
<dbReference type="InterPro" id="IPR039425">
    <property type="entry name" value="RNA_pol_sigma-70-like"/>
</dbReference>
<dbReference type="AlphaFoldDB" id="A0A6N0HQ16"/>
<dbReference type="Proteomes" id="UP000509429">
    <property type="component" value="Chromosome"/>
</dbReference>
<dbReference type="InterPro" id="IPR013249">
    <property type="entry name" value="RNA_pol_sigma70_r4_t2"/>
</dbReference>
<accession>A0A6N0HQ16</accession>
<feature type="domain" description="RNA polymerase sigma factor 70 region 4 type 2" evidence="7">
    <location>
        <begin position="122"/>
        <end position="173"/>
    </location>
</feature>
<dbReference type="RefSeq" id="WP_174605757.1">
    <property type="nucleotide sequence ID" value="NZ_CP054490.1"/>
</dbReference>
<keyword evidence="5" id="KW-0804">Transcription</keyword>
<dbReference type="InterPro" id="IPR013324">
    <property type="entry name" value="RNA_pol_sigma_r3/r4-like"/>
</dbReference>
<evidence type="ECO:0000256" key="4">
    <source>
        <dbReference type="ARBA" id="ARBA00023125"/>
    </source>
</evidence>
<dbReference type="PANTHER" id="PTHR43133:SF8">
    <property type="entry name" value="RNA POLYMERASE SIGMA FACTOR HI_1459-RELATED"/>
    <property type="match status" value="1"/>
</dbReference>
<protein>
    <submittedName>
        <fullName evidence="8">Sigma-70 family RNA polymerase sigma factor</fullName>
    </submittedName>
</protein>
<dbReference type="SUPFAM" id="SSF88946">
    <property type="entry name" value="Sigma2 domain of RNA polymerase sigma factors"/>
    <property type="match status" value="1"/>
</dbReference>
<sequence length="179" mass="21220">MSVISKKNDECLMIMIQKHHHQAFDILVQRHHQRFYTMSYRMLFNQNDAQDIVQEAFLKLWNNPNSYQSEKSLFTTWFYKVVANLCLDHKKKIKTQSIEHIDHVADPSDLTENLEQEQAQFNLKQTIISLPKRQRLAIVLCFYENMSNKQAAQIMNIRLKALQSLLMRGKAQLKQKLNL</sequence>
<keyword evidence="9" id="KW-1185">Reference proteome</keyword>
<name>A0A6N0HQ16_9GAMM</name>
<dbReference type="CDD" id="cd06171">
    <property type="entry name" value="Sigma70_r4"/>
    <property type="match status" value="1"/>
</dbReference>
<evidence type="ECO:0000256" key="2">
    <source>
        <dbReference type="ARBA" id="ARBA00023015"/>
    </source>
</evidence>